<reference evidence="2" key="1">
    <citation type="journal article" date="2023" name="Front. Plant Sci.">
        <title>Chromosomal-level genome assembly of Melastoma candidum provides insights into trichome evolution.</title>
        <authorList>
            <person name="Zhong Y."/>
            <person name="Wu W."/>
            <person name="Sun C."/>
            <person name="Zou P."/>
            <person name="Liu Y."/>
            <person name="Dai S."/>
            <person name="Zhou R."/>
        </authorList>
    </citation>
    <scope>NUCLEOTIDE SEQUENCE [LARGE SCALE GENOMIC DNA]</scope>
</reference>
<accession>A0ACB9S5N4</accession>
<organism evidence="1 2">
    <name type="scientific">Melastoma candidum</name>
    <dbReference type="NCBI Taxonomy" id="119954"/>
    <lineage>
        <taxon>Eukaryota</taxon>
        <taxon>Viridiplantae</taxon>
        <taxon>Streptophyta</taxon>
        <taxon>Embryophyta</taxon>
        <taxon>Tracheophyta</taxon>
        <taxon>Spermatophyta</taxon>
        <taxon>Magnoliopsida</taxon>
        <taxon>eudicotyledons</taxon>
        <taxon>Gunneridae</taxon>
        <taxon>Pentapetalae</taxon>
        <taxon>rosids</taxon>
        <taxon>malvids</taxon>
        <taxon>Myrtales</taxon>
        <taxon>Melastomataceae</taxon>
        <taxon>Melastomatoideae</taxon>
        <taxon>Melastomateae</taxon>
        <taxon>Melastoma</taxon>
    </lineage>
</organism>
<name>A0ACB9S5N4_9MYRT</name>
<protein>
    <submittedName>
        <fullName evidence="1">Uncharacterized protein</fullName>
    </submittedName>
</protein>
<keyword evidence="2" id="KW-1185">Reference proteome</keyword>
<gene>
    <name evidence="1" type="ORF">MLD38_003420</name>
</gene>
<dbReference type="EMBL" id="CM042881">
    <property type="protein sequence ID" value="KAI4385386.1"/>
    <property type="molecule type" value="Genomic_DNA"/>
</dbReference>
<comment type="caution">
    <text evidence="1">The sequence shown here is derived from an EMBL/GenBank/DDBJ whole genome shotgun (WGS) entry which is preliminary data.</text>
</comment>
<dbReference type="Proteomes" id="UP001057402">
    <property type="component" value="Chromosome 2"/>
</dbReference>
<sequence>MIDSHSHHQQQLLPDDYLDRLPDELLLAIFSRVRDAADLIRLLSLCRRYRSLVPLVPSVSLSFAAPKPPALSPRQGKGRPSSSFAKNPLGFLYDRVFRGFVRRLVRSKPRSRGCRCLDEEDIIEEVGGRLKLFGEARDVRVSLPCEVGAADSDGTFLKWRASYGSKIRSCVILGAGEVCRMGESLPAKAGSDGEEGPVVPLSDGELKLRVVWIISCLIAASYRHHMMKKVIESCPTIRKIVVGDERGQGKVVMGEEEVSEARKEGTGEGRDEEETERSEVPDLTMKLWHVPYLELPRCGRALKGATLVVMTPVADGERDGDEKLEVGMEEEEEDGDGGDGVFVEAVRELRKRNKLYLLEMNSF</sequence>
<evidence type="ECO:0000313" key="1">
    <source>
        <dbReference type="EMBL" id="KAI4385386.1"/>
    </source>
</evidence>
<evidence type="ECO:0000313" key="2">
    <source>
        <dbReference type="Proteomes" id="UP001057402"/>
    </source>
</evidence>
<proteinExistence type="predicted"/>